<name>A0A0E9R0H4_ANGAN</name>
<reference evidence="2" key="2">
    <citation type="journal article" date="2015" name="Fish Shellfish Immunol.">
        <title>Early steps in the European eel (Anguilla anguilla)-Vibrio vulnificus interaction in the gills: Role of the RtxA13 toxin.</title>
        <authorList>
            <person name="Callol A."/>
            <person name="Pajuelo D."/>
            <person name="Ebbesson L."/>
            <person name="Teles M."/>
            <person name="MacKenzie S."/>
            <person name="Amaro C."/>
        </authorList>
    </citation>
    <scope>NUCLEOTIDE SEQUENCE</scope>
</reference>
<organism evidence="2">
    <name type="scientific">Anguilla anguilla</name>
    <name type="common">European freshwater eel</name>
    <name type="synonym">Muraena anguilla</name>
    <dbReference type="NCBI Taxonomy" id="7936"/>
    <lineage>
        <taxon>Eukaryota</taxon>
        <taxon>Metazoa</taxon>
        <taxon>Chordata</taxon>
        <taxon>Craniata</taxon>
        <taxon>Vertebrata</taxon>
        <taxon>Euteleostomi</taxon>
        <taxon>Actinopterygii</taxon>
        <taxon>Neopterygii</taxon>
        <taxon>Teleostei</taxon>
        <taxon>Anguilliformes</taxon>
        <taxon>Anguillidae</taxon>
        <taxon>Anguilla</taxon>
    </lineage>
</organism>
<keyword evidence="1" id="KW-0732">Signal</keyword>
<proteinExistence type="predicted"/>
<sequence>MSWILWLAVTADFSVKVWSLSAGACLKHPYRAHRVGHEGGLAKKPSGVSRCIVLVTIFY</sequence>
<accession>A0A0E9R0H4</accession>
<protein>
    <submittedName>
        <fullName evidence="2">Uncharacterized protein</fullName>
    </submittedName>
</protein>
<dbReference type="EMBL" id="GBXM01086592">
    <property type="protein sequence ID" value="JAH21985.1"/>
    <property type="molecule type" value="Transcribed_RNA"/>
</dbReference>
<feature type="chain" id="PRO_5002431671" evidence="1">
    <location>
        <begin position="20"/>
        <end position="59"/>
    </location>
</feature>
<evidence type="ECO:0000256" key="1">
    <source>
        <dbReference type="SAM" id="SignalP"/>
    </source>
</evidence>
<reference evidence="2" key="1">
    <citation type="submission" date="2014-11" db="EMBL/GenBank/DDBJ databases">
        <authorList>
            <person name="Amaro Gonzalez C."/>
        </authorList>
    </citation>
    <scope>NUCLEOTIDE SEQUENCE</scope>
</reference>
<evidence type="ECO:0000313" key="2">
    <source>
        <dbReference type="EMBL" id="JAH21985.1"/>
    </source>
</evidence>
<feature type="signal peptide" evidence="1">
    <location>
        <begin position="1"/>
        <end position="19"/>
    </location>
</feature>
<dbReference type="AlphaFoldDB" id="A0A0E9R0H4"/>